<dbReference type="InterPro" id="IPR000195">
    <property type="entry name" value="Rab-GAP-TBC_dom"/>
</dbReference>
<feature type="compositionally biased region" description="Low complexity" evidence="1">
    <location>
        <begin position="443"/>
        <end position="453"/>
    </location>
</feature>
<dbReference type="InterPro" id="IPR050302">
    <property type="entry name" value="Rab_GAP_TBC_domain"/>
</dbReference>
<dbReference type="FunFam" id="1.10.472.80:FF:000019">
    <property type="entry name" value="USP6 N-terminal like"/>
    <property type="match status" value="1"/>
</dbReference>
<protein>
    <recommendedName>
        <fullName evidence="2">Rab-GAP TBC domain-containing protein</fullName>
    </recommendedName>
</protein>
<dbReference type="Gene3D" id="1.10.472.80">
    <property type="entry name" value="Ypt/Rab-GAP domain of gyp1p, domain 3"/>
    <property type="match status" value="1"/>
</dbReference>
<evidence type="ECO:0000313" key="3">
    <source>
        <dbReference type="EMBL" id="KAJ3596093.1"/>
    </source>
</evidence>
<feature type="compositionally biased region" description="Pro residues" evidence="1">
    <location>
        <begin position="697"/>
        <end position="711"/>
    </location>
</feature>
<dbReference type="GO" id="GO:0031267">
    <property type="term" value="F:small GTPase binding"/>
    <property type="evidence" value="ECO:0007669"/>
    <property type="project" value="TreeGrafter"/>
</dbReference>
<accession>A0A9Q0DXC1</accession>
<feature type="compositionally biased region" description="Pro residues" evidence="1">
    <location>
        <begin position="390"/>
        <end position="406"/>
    </location>
</feature>
<reference evidence="3" key="1">
    <citation type="submission" date="2022-07" db="EMBL/GenBank/DDBJ databases">
        <title>Chromosome-level genome of Muraenolepis orangiensis.</title>
        <authorList>
            <person name="Kim J."/>
        </authorList>
    </citation>
    <scope>NUCLEOTIDE SEQUENCE</scope>
    <source>
        <strain evidence="3">KU_S4_2022</strain>
        <tissue evidence="3">Muscle</tissue>
    </source>
</reference>
<evidence type="ECO:0000259" key="2">
    <source>
        <dbReference type="PROSITE" id="PS50086"/>
    </source>
</evidence>
<dbReference type="GO" id="GO:0005096">
    <property type="term" value="F:GTPase activator activity"/>
    <property type="evidence" value="ECO:0007669"/>
    <property type="project" value="TreeGrafter"/>
</dbReference>
<evidence type="ECO:0000256" key="1">
    <source>
        <dbReference type="SAM" id="MobiDB-lite"/>
    </source>
</evidence>
<organism evidence="3 4">
    <name type="scientific">Muraenolepis orangiensis</name>
    <name type="common">Patagonian moray cod</name>
    <dbReference type="NCBI Taxonomy" id="630683"/>
    <lineage>
        <taxon>Eukaryota</taxon>
        <taxon>Metazoa</taxon>
        <taxon>Chordata</taxon>
        <taxon>Craniata</taxon>
        <taxon>Vertebrata</taxon>
        <taxon>Euteleostomi</taxon>
        <taxon>Actinopterygii</taxon>
        <taxon>Neopterygii</taxon>
        <taxon>Teleostei</taxon>
        <taxon>Neoteleostei</taxon>
        <taxon>Acanthomorphata</taxon>
        <taxon>Zeiogadaria</taxon>
        <taxon>Gadariae</taxon>
        <taxon>Gadiformes</taxon>
        <taxon>Muraenolepidoidei</taxon>
        <taxon>Muraenolepididae</taxon>
        <taxon>Muraenolepis</taxon>
    </lineage>
</organism>
<sequence length="796" mass="88344">MKKDIETLIAEERADIITKYDKGKQEAWEDADCKMGKVTDRFGFMHEDELPTPSAVEEKQKQLELERVEKWLKMMVKRVYKGIPLPLRGQAWALLLDLEKVKQDNVGKYEKMKRQARNYSTEIKQIDLDVNRTFRNHTMFTDRFGVRQQALFHVLAAYSVYNTEVSYCQGMRFFIPGFPKLHRFQSHHDLILSKMLPRLKKHMDKEQMLTGIYTTKWFLQCFIDRTPFTLTLRLWDIYMLEGEKVLSGFAYTALKLHRKRLLKLQLEDLREFIQEDLGASFFLPDDTVVEQLHTAMSELRSKKLDLPPPAKSEEMPKKPLGQERPVLLLPLQPDTSTLELHNHTESESPNTITQEHSPSPGKPQESNRPPGSFPAVLPSPDPVIIHKQVPVPPQEPKPSGPPPIPAKPVGLASRKPQLEVSVVSGVRERERGRRRREDGQPGGSPVVGQQEPVDWPPPPYQSPSLEVVNVQEEPLALPDLPPPPFCKEVHDDRMYGDQTACPSTATSLAPAPSLGPESGITGKPLLMRRPVPPSSLDLVQREQAPPPRAPVPLFSPVFPPSSSRLPAPPKPTKFPVSLCVPVPSGGRRPSNTSQYDNLTDGEDEDRYLERLLEAATATLPHGPALSSTPEEEGLSSYGRPPRPSPDDPLPPPSVASPSPSSSPPSLSLLPPSPCALPSLPQEPAYDGQYSWVEHAVIPPPPPGFADQPSPPHQLSCHRLSEAHRDATATAASSSTSTARAPRGHSGFPAPLLYTGHLRPSGHGPQGVGRGAVTQGPGPDFYRMHAEGQQLPKTVTF</sequence>
<feature type="compositionally biased region" description="Polar residues" evidence="1">
    <location>
        <begin position="347"/>
        <end position="357"/>
    </location>
</feature>
<gene>
    <name evidence="3" type="ORF">NHX12_002502</name>
</gene>
<dbReference type="SMART" id="SM00164">
    <property type="entry name" value="TBC"/>
    <property type="match status" value="1"/>
</dbReference>
<feature type="compositionally biased region" description="Low complexity" evidence="1">
    <location>
        <begin position="655"/>
        <end position="679"/>
    </location>
</feature>
<dbReference type="SUPFAM" id="SSF47923">
    <property type="entry name" value="Ypt/Rab-GAP domain of gyp1p"/>
    <property type="match status" value="2"/>
</dbReference>
<feature type="domain" description="Rab-GAP TBC" evidence="2">
    <location>
        <begin position="82"/>
        <end position="242"/>
    </location>
</feature>
<dbReference type="OrthoDB" id="294251at2759"/>
<feature type="region of interest" description="Disordered" evidence="1">
    <location>
        <begin position="300"/>
        <end position="324"/>
    </location>
</feature>
<dbReference type="PANTHER" id="PTHR47219">
    <property type="entry name" value="RAB GTPASE-ACTIVATING PROTEIN 1-LIKE"/>
    <property type="match status" value="1"/>
</dbReference>
<dbReference type="Pfam" id="PF00566">
    <property type="entry name" value="RabGAP-TBC"/>
    <property type="match status" value="1"/>
</dbReference>
<comment type="caution">
    <text evidence="3">The sequence shown here is derived from an EMBL/GenBank/DDBJ whole genome shotgun (WGS) entry which is preliminary data.</text>
</comment>
<keyword evidence="4" id="KW-1185">Reference proteome</keyword>
<dbReference type="EMBL" id="JANIIK010000110">
    <property type="protein sequence ID" value="KAJ3596093.1"/>
    <property type="molecule type" value="Genomic_DNA"/>
</dbReference>
<dbReference type="PROSITE" id="PS50086">
    <property type="entry name" value="TBC_RABGAP"/>
    <property type="match status" value="1"/>
</dbReference>
<proteinExistence type="predicted"/>
<name>A0A9Q0DXC1_9TELE</name>
<dbReference type="FunFam" id="1.10.8.270:FF:000016">
    <property type="entry name" value="TBC1 domain family member 2A"/>
    <property type="match status" value="1"/>
</dbReference>
<feature type="compositionally biased region" description="Low complexity" evidence="1">
    <location>
        <begin position="727"/>
        <end position="738"/>
    </location>
</feature>
<dbReference type="PANTHER" id="PTHR47219:SF25">
    <property type="entry name" value="RAB-GAP TBC DOMAIN-CONTAINING PROTEIN"/>
    <property type="match status" value="1"/>
</dbReference>
<feature type="compositionally biased region" description="Low complexity" evidence="1">
    <location>
        <begin position="551"/>
        <end position="565"/>
    </location>
</feature>
<feature type="compositionally biased region" description="Basic and acidic residues" evidence="1">
    <location>
        <begin position="300"/>
        <end position="321"/>
    </location>
</feature>
<evidence type="ECO:0000313" key="4">
    <source>
        <dbReference type="Proteomes" id="UP001148018"/>
    </source>
</evidence>
<feature type="region of interest" description="Disordered" evidence="1">
    <location>
        <begin position="341"/>
        <end position="780"/>
    </location>
</feature>
<dbReference type="AlphaFoldDB" id="A0A9Q0DXC1"/>
<dbReference type="InterPro" id="IPR035969">
    <property type="entry name" value="Rab-GAP_TBC_sf"/>
</dbReference>
<feature type="compositionally biased region" description="Basic and acidic residues" evidence="1">
    <location>
        <begin position="426"/>
        <end position="439"/>
    </location>
</feature>
<dbReference type="Proteomes" id="UP001148018">
    <property type="component" value="Unassembled WGS sequence"/>
</dbReference>
<feature type="compositionally biased region" description="Pro residues" evidence="1">
    <location>
        <begin position="640"/>
        <end position="654"/>
    </location>
</feature>
<dbReference type="Gene3D" id="1.10.8.270">
    <property type="entry name" value="putative rabgap domain of human tbc1 domain family member 14 like domains"/>
    <property type="match status" value="1"/>
</dbReference>